<name>A0A9R1THD7_9HYME</name>
<dbReference type="RefSeq" id="XP_011310549.1">
    <property type="nucleotide sequence ID" value="XM_011312247.1"/>
</dbReference>
<proteinExistence type="predicted"/>
<dbReference type="Proteomes" id="UP000694866">
    <property type="component" value="Unplaced"/>
</dbReference>
<evidence type="ECO:0000313" key="2">
    <source>
        <dbReference type="RefSeq" id="XP_011310549.1"/>
    </source>
</evidence>
<reference evidence="2" key="1">
    <citation type="submission" date="2025-08" db="UniProtKB">
        <authorList>
            <consortium name="RefSeq"/>
        </authorList>
    </citation>
    <scope>IDENTIFICATION</scope>
    <source>
        <strain evidence="2">USDA-PBARC FA_bdor</strain>
        <tissue evidence="2">Whole organism</tissue>
    </source>
</reference>
<dbReference type="AlphaFoldDB" id="A0A9R1THD7"/>
<protein>
    <submittedName>
        <fullName evidence="2">Uncharacterized protein</fullName>
    </submittedName>
</protein>
<organism evidence="1 2">
    <name type="scientific">Fopius arisanus</name>
    <dbReference type="NCBI Taxonomy" id="64838"/>
    <lineage>
        <taxon>Eukaryota</taxon>
        <taxon>Metazoa</taxon>
        <taxon>Ecdysozoa</taxon>
        <taxon>Arthropoda</taxon>
        <taxon>Hexapoda</taxon>
        <taxon>Insecta</taxon>
        <taxon>Pterygota</taxon>
        <taxon>Neoptera</taxon>
        <taxon>Endopterygota</taxon>
        <taxon>Hymenoptera</taxon>
        <taxon>Apocrita</taxon>
        <taxon>Ichneumonoidea</taxon>
        <taxon>Braconidae</taxon>
        <taxon>Opiinae</taxon>
        <taxon>Fopius</taxon>
    </lineage>
</organism>
<keyword evidence="1" id="KW-1185">Reference proteome</keyword>
<sequence>MLTNVGSDIELKQKDLMEYKSLSVVYYARVFIVDLCEVDGLRCFANIFAGGKMNQIVSGIFAKQCGTFWTSFTSHLTPDCLSRLTTHSGTRAALFIGGLTSF</sequence>
<gene>
    <name evidence="2" type="primary">LOC105270979</name>
</gene>
<dbReference type="KEGG" id="fas:105270979"/>
<evidence type="ECO:0000313" key="1">
    <source>
        <dbReference type="Proteomes" id="UP000694866"/>
    </source>
</evidence>
<dbReference type="GeneID" id="105270979"/>
<accession>A0A9R1THD7</accession>